<dbReference type="RefSeq" id="WP_140741678.1">
    <property type="nucleotide sequence ID" value="NZ_RCZM01000004.1"/>
</dbReference>
<dbReference type="EMBL" id="RCZM01000004">
    <property type="protein sequence ID" value="TPG16276.1"/>
    <property type="molecule type" value="Genomic_DNA"/>
</dbReference>
<dbReference type="SUPFAM" id="SSF55729">
    <property type="entry name" value="Acyl-CoA N-acyltransferases (Nat)"/>
    <property type="match status" value="1"/>
</dbReference>
<keyword evidence="2" id="KW-0808">Transferase</keyword>
<feature type="domain" description="N-acetyltransferase" evidence="1">
    <location>
        <begin position="9"/>
        <end position="178"/>
    </location>
</feature>
<accession>A0A502CWT5</accession>
<organism evidence="2 3">
    <name type="scientific">Pedococcus bigeumensis</name>
    <dbReference type="NCBI Taxonomy" id="433644"/>
    <lineage>
        <taxon>Bacteria</taxon>
        <taxon>Bacillati</taxon>
        <taxon>Actinomycetota</taxon>
        <taxon>Actinomycetes</taxon>
        <taxon>Micrococcales</taxon>
        <taxon>Intrasporangiaceae</taxon>
        <taxon>Pedococcus</taxon>
    </lineage>
</organism>
<evidence type="ECO:0000313" key="2">
    <source>
        <dbReference type="EMBL" id="TPG16276.1"/>
    </source>
</evidence>
<proteinExistence type="predicted"/>
<dbReference type="Proteomes" id="UP000317722">
    <property type="component" value="Unassembled WGS sequence"/>
</dbReference>
<sequence length="187" mass="21019">MTELHTDRLILRDWRPEDRAPFAALNDDPAVMEHFPNHLSPDQSDAMVERIATFLDEHGWGLWAVEVAQTGEFIGFTGLSVPRFEEHFTPCVEVGWRLARSSWGHGYATEAARASVAHGFGPLGLDEIVAMVVPDNTRSQGVMRKLGMTRDEDADFDHPLIADGSPVRRHRLYRLGRDDWAVSQKAS</sequence>
<dbReference type="InterPro" id="IPR000182">
    <property type="entry name" value="GNAT_dom"/>
</dbReference>
<dbReference type="PANTHER" id="PTHR43792">
    <property type="entry name" value="GNAT FAMILY, PUTATIVE (AFU_ORTHOLOGUE AFUA_3G00765)-RELATED-RELATED"/>
    <property type="match status" value="1"/>
</dbReference>
<dbReference type="Gene3D" id="3.40.630.30">
    <property type="match status" value="1"/>
</dbReference>
<dbReference type="PROSITE" id="PS51186">
    <property type="entry name" value="GNAT"/>
    <property type="match status" value="1"/>
</dbReference>
<reference evidence="2 3" key="1">
    <citation type="journal article" date="2019" name="Environ. Microbiol.">
        <title>Species interactions and distinct microbial communities in high Arctic permafrost affected cryosols are associated with the CH4 and CO2 gas fluxes.</title>
        <authorList>
            <person name="Altshuler I."/>
            <person name="Hamel J."/>
            <person name="Turney S."/>
            <person name="Magnuson E."/>
            <person name="Levesque R."/>
            <person name="Greer C."/>
            <person name="Whyte L.G."/>
        </authorList>
    </citation>
    <scope>NUCLEOTIDE SEQUENCE [LARGE SCALE GENOMIC DNA]</scope>
    <source>
        <strain evidence="2 3">S9.3A</strain>
    </source>
</reference>
<dbReference type="Pfam" id="PF13302">
    <property type="entry name" value="Acetyltransf_3"/>
    <property type="match status" value="1"/>
</dbReference>
<comment type="caution">
    <text evidence="2">The sequence shown here is derived from an EMBL/GenBank/DDBJ whole genome shotgun (WGS) entry which is preliminary data.</text>
</comment>
<dbReference type="InterPro" id="IPR051531">
    <property type="entry name" value="N-acetyltransferase"/>
</dbReference>
<dbReference type="InterPro" id="IPR016181">
    <property type="entry name" value="Acyl_CoA_acyltransferase"/>
</dbReference>
<dbReference type="GO" id="GO:0016747">
    <property type="term" value="F:acyltransferase activity, transferring groups other than amino-acyl groups"/>
    <property type="evidence" value="ECO:0007669"/>
    <property type="project" value="InterPro"/>
</dbReference>
<keyword evidence="3" id="KW-1185">Reference proteome</keyword>
<dbReference type="AlphaFoldDB" id="A0A502CWT5"/>
<name>A0A502CWT5_9MICO</name>
<gene>
    <name evidence="2" type="ORF">EAH86_13835</name>
</gene>
<evidence type="ECO:0000259" key="1">
    <source>
        <dbReference type="PROSITE" id="PS51186"/>
    </source>
</evidence>
<dbReference type="PANTHER" id="PTHR43792:SF1">
    <property type="entry name" value="N-ACETYLTRANSFERASE DOMAIN-CONTAINING PROTEIN"/>
    <property type="match status" value="1"/>
</dbReference>
<protein>
    <submittedName>
        <fullName evidence="2">N-acetyltransferase</fullName>
    </submittedName>
</protein>
<dbReference type="OrthoDB" id="3533156at2"/>
<evidence type="ECO:0000313" key="3">
    <source>
        <dbReference type="Proteomes" id="UP000317722"/>
    </source>
</evidence>